<evidence type="ECO:0000256" key="2">
    <source>
        <dbReference type="SAM" id="Phobius"/>
    </source>
</evidence>
<organism evidence="3 4">
    <name type="scientific">Hirsutella rhossiliensis</name>
    <dbReference type="NCBI Taxonomy" id="111463"/>
    <lineage>
        <taxon>Eukaryota</taxon>
        <taxon>Fungi</taxon>
        <taxon>Dikarya</taxon>
        <taxon>Ascomycota</taxon>
        <taxon>Pezizomycotina</taxon>
        <taxon>Sordariomycetes</taxon>
        <taxon>Hypocreomycetidae</taxon>
        <taxon>Hypocreales</taxon>
        <taxon>Ophiocordycipitaceae</taxon>
        <taxon>Hirsutella</taxon>
    </lineage>
</organism>
<comment type="caution">
    <text evidence="3">The sequence shown here is derived from an EMBL/GenBank/DDBJ whole genome shotgun (WGS) entry which is preliminary data.</text>
</comment>
<name>A0A9P8SH77_9HYPO</name>
<feature type="region of interest" description="Disordered" evidence="1">
    <location>
        <begin position="207"/>
        <end position="240"/>
    </location>
</feature>
<evidence type="ECO:0000313" key="3">
    <source>
        <dbReference type="EMBL" id="KAH0960726.1"/>
    </source>
</evidence>
<feature type="compositionally biased region" description="Basic and acidic residues" evidence="1">
    <location>
        <begin position="224"/>
        <end position="240"/>
    </location>
</feature>
<keyword evidence="2" id="KW-1133">Transmembrane helix</keyword>
<keyword evidence="2" id="KW-0472">Membrane</keyword>
<dbReference type="OrthoDB" id="5397827at2759"/>
<reference evidence="3" key="1">
    <citation type="submission" date="2021-09" db="EMBL/GenBank/DDBJ databases">
        <title>A high-quality genome of the endoparasitic fungus Hirsutella rhossiliensis with a comparison of Hirsutella genomes reveals transposable elements contributing to genome size variation.</title>
        <authorList>
            <person name="Lin R."/>
            <person name="Jiao Y."/>
            <person name="Sun X."/>
            <person name="Ling J."/>
            <person name="Xie B."/>
            <person name="Cheng X."/>
        </authorList>
    </citation>
    <scope>NUCLEOTIDE SEQUENCE</scope>
    <source>
        <strain evidence="3">HR02</strain>
    </source>
</reference>
<accession>A0A9P8SH77</accession>
<dbReference type="Proteomes" id="UP000824596">
    <property type="component" value="Unassembled WGS sequence"/>
</dbReference>
<dbReference type="AlphaFoldDB" id="A0A9P8SH77"/>
<gene>
    <name evidence="3" type="ORF">HRG_07879</name>
</gene>
<proteinExistence type="predicted"/>
<dbReference type="EMBL" id="JAIZPD010000009">
    <property type="protein sequence ID" value="KAH0960726.1"/>
    <property type="molecule type" value="Genomic_DNA"/>
</dbReference>
<keyword evidence="2" id="KW-0812">Transmembrane</keyword>
<sequence length="240" mass="27278">MPSKTLIPRFLLPAHGPAWRGIRIPPSQSLIRVRYASTAPKAKTIVLGKPAKFNPPSHGARLRGNVLPKHYAPELSPAEKAAQKIRNYPGLMPPEGTLAHRIWSHRMLHVFITMGVLFSLGIYTFFLNFVHNSPFKHLVPPISDLWNEPAYFFSAWKNVIIMHEKDKSAKAVDHRMRHLDDVAKRRFFMKMHGIEPKDPVLMVFGKGEKMRPDPVPAAADLDPDTPHNADDQEEPTQRKK</sequence>
<feature type="transmembrane region" description="Helical" evidence="2">
    <location>
        <begin position="108"/>
        <end position="130"/>
    </location>
</feature>
<dbReference type="GeneID" id="68357008"/>
<protein>
    <submittedName>
        <fullName evidence="3">Uncharacterized protein</fullName>
    </submittedName>
</protein>
<evidence type="ECO:0000256" key="1">
    <source>
        <dbReference type="SAM" id="MobiDB-lite"/>
    </source>
</evidence>
<evidence type="ECO:0000313" key="4">
    <source>
        <dbReference type="Proteomes" id="UP000824596"/>
    </source>
</evidence>
<keyword evidence="4" id="KW-1185">Reference proteome</keyword>
<dbReference type="RefSeq" id="XP_044718239.1">
    <property type="nucleotide sequence ID" value="XM_044866350.1"/>
</dbReference>